<name>A0A941ITF8_9ACTN</name>
<organism evidence="4 5">
    <name type="scientific">Actinospica durhamensis</name>
    <dbReference type="NCBI Taxonomy" id="1508375"/>
    <lineage>
        <taxon>Bacteria</taxon>
        <taxon>Bacillati</taxon>
        <taxon>Actinomycetota</taxon>
        <taxon>Actinomycetes</taxon>
        <taxon>Catenulisporales</taxon>
        <taxon>Actinospicaceae</taxon>
        <taxon>Actinospica</taxon>
    </lineage>
</organism>
<keyword evidence="2" id="KW-0012">Acyltransferase</keyword>
<evidence type="ECO:0000256" key="2">
    <source>
        <dbReference type="ARBA" id="ARBA00023315"/>
    </source>
</evidence>
<evidence type="ECO:0000259" key="3">
    <source>
        <dbReference type="PROSITE" id="PS51186"/>
    </source>
</evidence>
<feature type="domain" description="N-acetyltransferase" evidence="3">
    <location>
        <begin position="1"/>
        <end position="154"/>
    </location>
</feature>
<dbReference type="InterPro" id="IPR000182">
    <property type="entry name" value="GNAT_dom"/>
</dbReference>
<keyword evidence="1" id="KW-0808">Transferase</keyword>
<dbReference type="Gene3D" id="3.40.630.30">
    <property type="match status" value="1"/>
</dbReference>
<dbReference type="SUPFAM" id="SSF55729">
    <property type="entry name" value="Acyl-CoA N-acyltransferases (Nat)"/>
    <property type="match status" value="1"/>
</dbReference>
<dbReference type="Pfam" id="PF00583">
    <property type="entry name" value="Acetyltransf_1"/>
    <property type="match status" value="1"/>
</dbReference>
<dbReference type="EMBL" id="JAGSOG010000116">
    <property type="protein sequence ID" value="MBR7835933.1"/>
    <property type="molecule type" value="Genomic_DNA"/>
</dbReference>
<dbReference type="Proteomes" id="UP000675781">
    <property type="component" value="Unassembled WGS sequence"/>
</dbReference>
<protein>
    <submittedName>
        <fullName evidence="4">GNAT family N-acetyltransferase</fullName>
    </submittedName>
</protein>
<evidence type="ECO:0000256" key="1">
    <source>
        <dbReference type="ARBA" id="ARBA00022679"/>
    </source>
</evidence>
<reference evidence="4" key="1">
    <citation type="submission" date="2021-04" db="EMBL/GenBank/DDBJ databases">
        <title>Genome based classification of Actinospica acidithermotolerans sp. nov., an actinobacterium isolated from an Indonesian hot spring.</title>
        <authorList>
            <person name="Kusuma A.B."/>
            <person name="Putra K.E."/>
            <person name="Nafisah S."/>
            <person name="Loh J."/>
            <person name="Nouioui I."/>
            <person name="Goodfellow M."/>
        </authorList>
    </citation>
    <scope>NUCLEOTIDE SEQUENCE</scope>
    <source>
        <strain evidence="4">CSCA 57</strain>
    </source>
</reference>
<dbReference type="PANTHER" id="PTHR43420">
    <property type="entry name" value="ACETYLTRANSFERASE"/>
    <property type="match status" value="1"/>
</dbReference>
<dbReference type="AlphaFoldDB" id="A0A941ITF8"/>
<keyword evidence="5" id="KW-1185">Reference proteome</keyword>
<dbReference type="CDD" id="cd04301">
    <property type="entry name" value="NAT_SF"/>
    <property type="match status" value="1"/>
</dbReference>
<evidence type="ECO:0000313" key="4">
    <source>
        <dbReference type="EMBL" id="MBR7835933.1"/>
    </source>
</evidence>
<dbReference type="GO" id="GO:0016747">
    <property type="term" value="F:acyltransferase activity, transferring groups other than amino-acyl groups"/>
    <property type="evidence" value="ECO:0007669"/>
    <property type="project" value="InterPro"/>
</dbReference>
<accession>A0A941ITF8</accession>
<gene>
    <name evidence="4" type="ORF">KDL01_21845</name>
</gene>
<dbReference type="RefSeq" id="WP_212530422.1">
    <property type="nucleotide sequence ID" value="NZ_JAGSOG010000116.1"/>
</dbReference>
<dbReference type="PROSITE" id="PS51186">
    <property type="entry name" value="GNAT"/>
    <property type="match status" value="1"/>
</dbReference>
<sequence length="168" mass="19059">MYIRQVAHRDLEPLHGVDLHVFGELAYPYFALRQLIDVHYRHFLVADAGPDLPGLAPELLGYVLAAHAAQAPEAWLLNLGVRPDMRRRGYGRMLFERCLAGLRRDGAGLVRLTVEPGNHAAIRLYESAGFRIQDLQRDYYGPGEHRYCMSVSLDSLRPERHANTVEGR</sequence>
<dbReference type="InterPro" id="IPR050680">
    <property type="entry name" value="YpeA/RimI_acetyltransf"/>
</dbReference>
<dbReference type="InterPro" id="IPR016181">
    <property type="entry name" value="Acyl_CoA_acyltransferase"/>
</dbReference>
<comment type="caution">
    <text evidence="4">The sequence shown here is derived from an EMBL/GenBank/DDBJ whole genome shotgun (WGS) entry which is preliminary data.</text>
</comment>
<evidence type="ECO:0000313" key="5">
    <source>
        <dbReference type="Proteomes" id="UP000675781"/>
    </source>
</evidence>
<proteinExistence type="predicted"/>